<organism evidence="1">
    <name type="scientific">marine sediment metagenome</name>
    <dbReference type="NCBI Taxonomy" id="412755"/>
    <lineage>
        <taxon>unclassified sequences</taxon>
        <taxon>metagenomes</taxon>
        <taxon>ecological metagenomes</taxon>
    </lineage>
</organism>
<protein>
    <submittedName>
        <fullName evidence="1">Uncharacterized protein</fullName>
    </submittedName>
</protein>
<reference evidence="1" key="1">
    <citation type="journal article" date="2015" name="Nature">
        <title>Complex archaea that bridge the gap between prokaryotes and eukaryotes.</title>
        <authorList>
            <person name="Spang A."/>
            <person name="Saw J.H."/>
            <person name="Jorgensen S.L."/>
            <person name="Zaremba-Niedzwiedzka K."/>
            <person name="Martijn J."/>
            <person name="Lind A.E."/>
            <person name="van Eijk R."/>
            <person name="Schleper C."/>
            <person name="Guy L."/>
            <person name="Ettema T.J."/>
        </authorList>
    </citation>
    <scope>NUCLEOTIDE SEQUENCE</scope>
</reference>
<evidence type="ECO:0000313" key="1">
    <source>
        <dbReference type="EMBL" id="KKN99260.1"/>
    </source>
</evidence>
<gene>
    <name evidence="1" type="ORF">LCGC14_0137040</name>
</gene>
<dbReference type="AlphaFoldDB" id="A0A0F9V209"/>
<proteinExistence type="predicted"/>
<accession>A0A0F9V209</accession>
<name>A0A0F9V209_9ZZZZ</name>
<dbReference type="EMBL" id="LAZR01000047">
    <property type="protein sequence ID" value="KKN99260.1"/>
    <property type="molecule type" value="Genomic_DNA"/>
</dbReference>
<comment type="caution">
    <text evidence="1">The sequence shown here is derived from an EMBL/GenBank/DDBJ whole genome shotgun (WGS) entry which is preliminary data.</text>
</comment>
<sequence>MGLPNWGAKFLGFGGDRIERASCAGKMCRSALRRSLDTPLSIARQRAALFGCLSLQNGKVLCASSMAAKHC</sequence>